<protein>
    <submittedName>
        <fullName evidence="1">Uncharacterized protein</fullName>
    </submittedName>
</protein>
<gene>
    <name evidence="1" type="ORF">BDFB_014545</name>
</gene>
<reference evidence="1 2" key="1">
    <citation type="submission" date="2017-03" db="EMBL/GenBank/DDBJ databases">
        <title>Genome of the blue death feigning beetle - Asbolus verrucosus.</title>
        <authorList>
            <person name="Rider S.D."/>
        </authorList>
    </citation>
    <scope>NUCLEOTIDE SEQUENCE [LARGE SCALE GENOMIC DNA]</scope>
    <source>
        <strain evidence="1">Butters</strain>
        <tissue evidence="1">Head and leg muscle</tissue>
    </source>
</reference>
<keyword evidence="2" id="KW-1185">Reference proteome</keyword>
<proteinExistence type="predicted"/>
<accession>A0A482VEY5</accession>
<sequence>MYKVQVYRVILYPGKTTSSIKNWFVDSNFKKTNNIHVLRQNVNCLYYINNIRTPFLNKLHELTNAYVNRIMPQLTQ</sequence>
<dbReference type="AlphaFoldDB" id="A0A482VEY5"/>
<dbReference type="Proteomes" id="UP000292052">
    <property type="component" value="Unassembled WGS sequence"/>
</dbReference>
<evidence type="ECO:0000313" key="1">
    <source>
        <dbReference type="EMBL" id="RZB84950.1"/>
    </source>
</evidence>
<organism evidence="1 2">
    <name type="scientific">Asbolus verrucosus</name>
    <name type="common">Desert ironclad beetle</name>
    <dbReference type="NCBI Taxonomy" id="1661398"/>
    <lineage>
        <taxon>Eukaryota</taxon>
        <taxon>Metazoa</taxon>
        <taxon>Ecdysozoa</taxon>
        <taxon>Arthropoda</taxon>
        <taxon>Hexapoda</taxon>
        <taxon>Insecta</taxon>
        <taxon>Pterygota</taxon>
        <taxon>Neoptera</taxon>
        <taxon>Endopterygota</taxon>
        <taxon>Coleoptera</taxon>
        <taxon>Polyphaga</taxon>
        <taxon>Cucujiformia</taxon>
        <taxon>Tenebrionidae</taxon>
        <taxon>Pimeliinae</taxon>
        <taxon>Asbolus</taxon>
    </lineage>
</organism>
<dbReference type="EMBL" id="QDEB01107327">
    <property type="protein sequence ID" value="RZB84950.1"/>
    <property type="molecule type" value="Genomic_DNA"/>
</dbReference>
<evidence type="ECO:0000313" key="2">
    <source>
        <dbReference type="Proteomes" id="UP000292052"/>
    </source>
</evidence>
<name>A0A482VEY5_ASBVE</name>
<comment type="caution">
    <text evidence="1">The sequence shown here is derived from an EMBL/GenBank/DDBJ whole genome shotgun (WGS) entry which is preliminary data.</text>
</comment>